<evidence type="ECO:0008006" key="4">
    <source>
        <dbReference type="Google" id="ProtNLM"/>
    </source>
</evidence>
<organism evidence="2 3">
    <name type="scientific">Stutzerimonas stutzeri</name>
    <name type="common">Pseudomonas stutzeri</name>
    <dbReference type="NCBI Taxonomy" id="316"/>
    <lineage>
        <taxon>Bacteria</taxon>
        <taxon>Pseudomonadati</taxon>
        <taxon>Pseudomonadota</taxon>
        <taxon>Gammaproteobacteria</taxon>
        <taxon>Pseudomonadales</taxon>
        <taxon>Pseudomonadaceae</taxon>
        <taxon>Stutzerimonas</taxon>
    </lineage>
</organism>
<keyword evidence="1" id="KW-1133">Transmembrane helix</keyword>
<evidence type="ECO:0000313" key="2">
    <source>
        <dbReference type="EMBL" id="MBA1305884.1"/>
    </source>
</evidence>
<dbReference type="AlphaFoldDB" id="A0AA40RTT4"/>
<comment type="caution">
    <text evidence="2">The sequence shown here is derived from an EMBL/GenBank/DDBJ whole genome shotgun (WGS) entry which is preliminary data.</text>
</comment>
<gene>
    <name evidence="2" type="ORF">G7024_15950</name>
</gene>
<dbReference type="RefSeq" id="WP_181121588.1">
    <property type="nucleotide sequence ID" value="NZ_JAAMRD010000014.1"/>
</dbReference>
<protein>
    <recommendedName>
        <fullName evidence="4">Zinc ribbon domain-containing protein</fullName>
    </recommendedName>
</protein>
<proteinExistence type="predicted"/>
<evidence type="ECO:0000256" key="1">
    <source>
        <dbReference type="SAM" id="Phobius"/>
    </source>
</evidence>
<dbReference type="EMBL" id="JAAMRD010000014">
    <property type="protein sequence ID" value="MBA1305884.1"/>
    <property type="molecule type" value="Genomic_DNA"/>
</dbReference>
<name>A0AA40RTT4_STUST</name>
<feature type="transmembrane region" description="Helical" evidence="1">
    <location>
        <begin position="29"/>
        <end position="47"/>
    </location>
</feature>
<reference evidence="2" key="1">
    <citation type="submission" date="2020-02" db="EMBL/GenBank/DDBJ databases">
        <title>Synteny-based analysis reveals conserved mechanism for high triclosan tolerance in Pseudomonas, as well as instances of horizontal transfer.</title>
        <authorList>
            <person name="Mcfarland A.G."/>
            <person name="Bertucci H.K."/>
            <person name="Litmann E."/>
            <person name="Shen J."/>
            <person name="Huttenhower C."/>
            <person name="Hartmann E.M."/>
        </authorList>
    </citation>
    <scope>NUCLEOTIDE SEQUENCE</scope>
    <source>
        <strain evidence="2">109A1</strain>
    </source>
</reference>
<sequence>MGLIVTGWLIMAALCAAIAIAKGRSAMGWFLLGFLFGPLALLFAAAMSSARKSPSAISHLVKACPYCAEQVHVDAIRCKHCGQGLAGAMSISR</sequence>
<accession>A0AA40RTT4</accession>
<keyword evidence="1" id="KW-0812">Transmembrane</keyword>
<keyword evidence="1" id="KW-0472">Membrane</keyword>
<evidence type="ECO:0000313" key="3">
    <source>
        <dbReference type="Proteomes" id="UP001138621"/>
    </source>
</evidence>
<dbReference type="Proteomes" id="UP001138621">
    <property type="component" value="Unassembled WGS sequence"/>
</dbReference>